<name>A0A0M3JFB5_ANISI</name>
<sequence>MISDLEMDEDQRVPTDPKHLSGSFSQSVPIDLSMKSRRFHTVSTETNLSLVKELASNQKHISVASSLLFSCFNARRSTNLLGVFSLLDGKSLLPSTSRSYTVKSVQLKALPDHDGSTEDDQKPNDEQSGGYVINPTTGNRCKKNYKNVTVEKRLAFKFVSIFTYAGVLDTSSKTLQNATRLIAHTQQCTPHLLRTTANDTILVISRDVHSSSC</sequence>
<accession>A0A0M3JFB5</accession>
<dbReference type="EMBL" id="UYRR01012802">
    <property type="protein sequence ID" value="VDK26513.1"/>
    <property type="molecule type" value="Genomic_DNA"/>
</dbReference>
<evidence type="ECO:0000313" key="4">
    <source>
        <dbReference type="WBParaSite" id="ASIM_0000631501-mRNA-1"/>
    </source>
</evidence>
<reference evidence="2 3" key="2">
    <citation type="submission" date="2018-11" db="EMBL/GenBank/DDBJ databases">
        <authorList>
            <consortium name="Pathogen Informatics"/>
        </authorList>
    </citation>
    <scope>NUCLEOTIDE SEQUENCE [LARGE SCALE GENOMIC DNA]</scope>
</reference>
<dbReference type="WBParaSite" id="ASIM_0000631501-mRNA-1">
    <property type="protein sequence ID" value="ASIM_0000631501-mRNA-1"/>
    <property type="gene ID" value="ASIM_0000631501"/>
</dbReference>
<feature type="region of interest" description="Disordered" evidence="1">
    <location>
        <begin position="1"/>
        <end position="24"/>
    </location>
</feature>
<evidence type="ECO:0000313" key="3">
    <source>
        <dbReference type="Proteomes" id="UP000267096"/>
    </source>
</evidence>
<evidence type="ECO:0000313" key="2">
    <source>
        <dbReference type="EMBL" id="VDK26513.1"/>
    </source>
</evidence>
<feature type="compositionally biased region" description="Basic and acidic residues" evidence="1">
    <location>
        <begin position="10"/>
        <end position="19"/>
    </location>
</feature>
<dbReference type="Proteomes" id="UP000267096">
    <property type="component" value="Unassembled WGS sequence"/>
</dbReference>
<feature type="compositionally biased region" description="Basic and acidic residues" evidence="1">
    <location>
        <begin position="110"/>
        <end position="125"/>
    </location>
</feature>
<reference evidence="4" key="1">
    <citation type="submission" date="2017-02" db="UniProtKB">
        <authorList>
            <consortium name="WormBaseParasite"/>
        </authorList>
    </citation>
    <scope>IDENTIFICATION</scope>
</reference>
<feature type="region of interest" description="Disordered" evidence="1">
    <location>
        <begin position="110"/>
        <end position="135"/>
    </location>
</feature>
<keyword evidence="3" id="KW-1185">Reference proteome</keyword>
<gene>
    <name evidence="2" type="ORF">ASIM_LOCUS6094</name>
</gene>
<protein>
    <submittedName>
        <fullName evidence="4">Kinesin motor domain-containing protein</fullName>
    </submittedName>
</protein>
<dbReference type="AlphaFoldDB" id="A0A0M3JFB5"/>
<organism evidence="4">
    <name type="scientific">Anisakis simplex</name>
    <name type="common">Herring worm</name>
    <dbReference type="NCBI Taxonomy" id="6269"/>
    <lineage>
        <taxon>Eukaryota</taxon>
        <taxon>Metazoa</taxon>
        <taxon>Ecdysozoa</taxon>
        <taxon>Nematoda</taxon>
        <taxon>Chromadorea</taxon>
        <taxon>Rhabditida</taxon>
        <taxon>Spirurina</taxon>
        <taxon>Ascaridomorpha</taxon>
        <taxon>Ascaridoidea</taxon>
        <taxon>Anisakidae</taxon>
        <taxon>Anisakis</taxon>
        <taxon>Anisakis simplex complex</taxon>
    </lineage>
</organism>
<evidence type="ECO:0000256" key="1">
    <source>
        <dbReference type="SAM" id="MobiDB-lite"/>
    </source>
</evidence>
<proteinExistence type="predicted"/>